<evidence type="ECO:0000259" key="1">
    <source>
        <dbReference type="Pfam" id="PF03358"/>
    </source>
</evidence>
<name>A0A382QCW9_9ZZZZ</name>
<dbReference type="EMBL" id="UINC01113057">
    <property type="protein sequence ID" value="SVC82422.1"/>
    <property type="molecule type" value="Genomic_DNA"/>
</dbReference>
<reference evidence="2" key="1">
    <citation type="submission" date="2018-05" db="EMBL/GenBank/DDBJ databases">
        <authorList>
            <person name="Lanie J.A."/>
            <person name="Ng W.-L."/>
            <person name="Kazmierczak K.M."/>
            <person name="Andrzejewski T.M."/>
            <person name="Davidsen T.M."/>
            <person name="Wayne K.J."/>
            <person name="Tettelin H."/>
            <person name="Glass J.I."/>
            <person name="Rusch D."/>
            <person name="Podicherti R."/>
            <person name="Tsui H.-C.T."/>
            <person name="Winkler M.E."/>
        </authorList>
    </citation>
    <scope>NUCLEOTIDE SEQUENCE</scope>
</reference>
<dbReference type="SUPFAM" id="SSF52218">
    <property type="entry name" value="Flavoproteins"/>
    <property type="match status" value="1"/>
</dbReference>
<accession>A0A382QCW9</accession>
<feature type="domain" description="NADPH-dependent FMN reductase-like" evidence="1">
    <location>
        <begin position="1"/>
        <end position="150"/>
    </location>
</feature>
<proteinExistence type="predicted"/>
<gene>
    <name evidence="2" type="ORF">METZ01_LOCUS335276</name>
</gene>
<evidence type="ECO:0000313" key="2">
    <source>
        <dbReference type="EMBL" id="SVC82422.1"/>
    </source>
</evidence>
<protein>
    <recommendedName>
        <fullName evidence="1">NADPH-dependent FMN reductase-like domain-containing protein</fullName>
    </recommendedName>
</protein>
<organism evidence="2">
    <name type="scientific">marine metagenome</name>
    <dbReference type="NCBI Taxonomy" id="408172"/>
    <lineage>
        <taxon>unclassified sequences</taxon>
        <taxon>metagenomes</taxon>
        <taxon>ecological metagenomes</taxon>
    </lineage>
</organism>
<sequence length="198" mass="22601">MKTFALGCSASPNSINYKGLTLLDHWCKFDKLDSLSNYNIPVINTSAPDGITPKDVTTLIDIMHDYNKFVFAVPEMTEQMGTAFKNFLDWLVTKYYQNWSLGKSYPFSKCDTILLTFTTSGEEGGSRHFPQTKKILNKLGANVVHSKCFNDSWEHVIPNNYEHFKSEAKIISNYINISDKTQAGVQTTYSTWLNLWKK</sequence>
<dbReference type="InterPro" id="IPR005025">
    <property type="entry name" value="FMN_Rdtase-like_dom"/>
</dbReference>
<dbReference type="Gene3D" id="3.40.50.360">
    <property type="match status" value="1"/>
</dbReference>
<dbReference type="Pfam" id="PF03358">
    <property type="entry name" value="FMN_red"/>
    <property type="match status" value="1"/>
</dbReference>
<dbReference type="GO" id="GO:0016491">
    <property type="term" value="F:oxidoreductase activity"/>
    <property type="evidence" value="ECO:0007669"/>
    <property type="project" value="InterPro"/>
</dbReference>
<dbReference type="AlphaFoldDB" id="A0A382QCW9"/>
<dbReference type="InterPro" id="IPR029039">
    <property type="entry name" value="Flavoprotein-like_sf"/>
</dbReference>